<dbReference type="PANTHER" id="PTHR45436">
    <property type="entry name" value="SENSOR HISTIDINE KINASE YKOH"/>
    <property type="match status" value="1"/>
</dbReference>
<protein>
    <recommendedName>
        <fullName evidence="2">histidine kinase</fullName>
        <ecNumber evidence="2">2.7.13.3</ecNumber>
    </recommendedName>
</protein>
<evidence type="ECO:0000256" key="2">
    <source>
        <dbReference type="ARBA" id="ARBA00012438"/>
    </source>
</evidence>
<dbReference type="EC" id="2.7.13.3" evidence="2"/>
<keyword evidence="7" id="KW-0812">Transmembrane</keyword>
<keyword evidence="4" id="KW-0808">Transferase</keyword>
<evidence type="ECO:0000256" key="7">
    <source>
        <dbReference type="SAM" id="Phobius"/>
    </source>
</evidence>
<dbReference type="InterPro" id="IPR013587">
    <property type="entry name" value="Nitrate/nitrite_sensing"/>
</dbReference>
<evidence type="ECO:0000256" key="5">
    <source>
        <dbReference type="ARBA" id="ARBA00022777"/>
    </source>
</evidence>
<feature type="domain" description="Histidine kinase/HSP90-like ATPase" evidence="8">
    <location>
        <begin position="534"/>
        <end position="647"/>
    </location>
</feature>
<dbReference type="Gene3D" id="3.30.565.10">
    <property type="entry name" value="Histidine kinase-like ATPase, C-terminal domain"/>
    <property type="match status" value="1"/>
</dbReference>
<dbReference type="SUPFAM" id="SSF55874">
    <property type="entry name" value="ATPase domain of HSP90 chaperone/DNA topoisomerase II/histidine kinase"/>
    <property type="match status" value="1"/>
</dbReference>
<dbReference type="GO" id="GO:0004673">
    <property type="term" value="F:protein histidine kinase activity"/>
    <property type="evidence" value="ECO:0007669"/>
    <property type="project" value="UniProtKB-EC"/>
</dbReference>
<dbReference type="Proteomes" id="UP000431401">
    <property type="component" value="Unassembled WGS sequence"/>
</dbReference>
<reference evidence="9 10" key="1">
    <citation type="submission" date="2019-10" db="EMBL/GenBank/DDBJ databases">
        <title>Nocardia macrotermitis sp. nov. and Nocardia aurantia sp. nov., isolated from the gut of fungus growing-termite Macrotermes natalensis.</title>
        <authorList>
            <person name="Benndorf R."/>
            <person name="Schwitalla J."/>
            <person name="Martin K."/>
            <person name="De Beer W."/>
            <person name="Kaster A.-K."/>
            <person name="Vollmers J."/>
            <person name="Poulsen M."/>
            <person name="Beemelmanns C."/>
        </authorList>
    </citation>
    <scope>NUCLEOTIDE SEQUENCE [LARGE SCALE GENOMIC DNA]</scope>
    <source>
        <strain evidence="9 10">RB56</strain>
    </source>
</reference>
<dbReference type="PANTHER" id="PTHR45436:SF5">
    <property type="entry name" value="SENSOR HISTIDINE KINASE TRCS"/>
    <property type="match status" value="1"/>
</dbReference>
<sequence length="686" mass="72471">MSGGERGIRGRVSVRVRLLAIVAISSVTLLVLGVAAAGYLVRSGSAAKNWAELASSTTTPAVLMVKAFEEERRLSLLQLGGSPDPGGLAAARQRSDEALATIIAKGDDAKKLNPESSQDEIAGYQQLFTMVPQIRTGVDSRLVPPDQVVAFFTGVIDTIASASILAARVAPSAGVAMALSFGVHPLHAAEAMSKADTLGTVALVRGELTPAQLIEFNGYVGEFRSAAAYAATVLKGQRLDQLKAITGGAAWQQVFSMQDALSLRGPVTADGDDSRSGTTRTGKPGLPLSTAAWQNASAQVGAGLLKLWEDQSHDAQAIARADSARQANNSLAGGAAVLVVALAALLAALLLANRFVARMRRLHGHTLELAGERLPGLMERLRRGEHVDPDAEVSRLDFGTDELGEVADAFNRAHVAAVAAAVAEAETRAGFNAVFLNIAQRSQVVVHRQLALLDRAERKEEDADQLELLFELDHLATRARRNAENLIILGGGQPGRRWRKPVPLLDVIRSAVAEGLDYARCQIGRVPDVRIAGDAVADLIHLLAELVDNATAFSPPPARVDLSATVVGRGLAVEISDQGLGMPAPDLAARNELLSHPPEFSVAAVSGDTRLGLFVVAKLAARHNVSVNLGESDYGGVRVIVLIPRHLIDANSAGLQPMALAENGRPPRPRLLESQAEPVEYQDRGR</sequence>
<dbReference type="Pfam" id="PF02518">
    <property type="entry name" value="HATPase_c"/>
    <property type="match status" value="1"/>
</dbReference>
<evidence type="ECO:0000256" key="6">
    <source>
        <dbReference type="SAM" id="MobiDB-lite"/>
    </source>
</evidence>
<feature type="region of interest" description="Disordered" evidence="6">
    <location>
        <begin position="659"/>
        <end position="686"/>
    </location>
</feature>
<evidence type="ECO:0000256" key="1">
    <source>
        <dbReference type="ARBA" id="ARBA00000085"/>
    </source>
</evidence>
<keyword evidence="7" id="KW-1133">Transmembrane helix</keyword>
<feature type="region of interest" description="Disordered" evidence="6">
    <location>
        <begin position="266"/>
        <end position="287"/>
    </location>
</feature>
<dbReference type="GO" id="GO:0005886">
    <property type="term" value="C:plasma membrane"/>
    <property type="evidence" value="ECO:0007669"/>
    <property type="project" value="TreeGrafter"/>
</dbReference>
<dbReference type="InterPro" id="IPR003594">
    <property type="entry name" value="HATPase_dom"/>
</dbReference>
<dbReference type="GO" id="GO:0000160">
    <property type="term" value="P:phosphorelay signal transduction system"/>
    <property type="evidence" value="ECO:0007669"/>
    <property type="project" value="TreeGrafter"/>
</dbReference>
<dbReference type="AlphaFoldDB" id="A0A7K0DS39"/>
<evidence type="ECO:0000313" key="9">
    <source>
        <dbReference type="EMBL" id="MQY28561.1"/>
    </source>
</evidence>
<evidence type="ECO:0000256" key="3">
    <source>
        <dbReference type="ARBA" id="ARBA00022553"/>
    </source>
</evidence>
<keyword evidence="5" id="KW-0418">Kinase</keyword>
<comment type="catalytic activity">
    <reaction evidence="1">
        <text>ATP + protein L-histidine = ADP + protein N-phospho-L-histidine.</text>
        <dbReference type="EC" id="2.7.13.3"/>
    </reaction>
</comment>
<evidence type="ECO:0000313" key="10">
    <source>
        <dbReference type="Proteomes" id="UP000431401"/>
    </source>
</evidence>
<evidence type="ECO:0000259" key="8">
    <source>
        <dbReference type="SMART" id="SM00387"/>
    </source>
</evidence>
<keyword evidence="10" id="KW-1185">Reference proteome</keyword>
<dbReference type="SMART" id="SM00387">
    <property type="entry name" value="HATPase_c"/>
    <property type="match status" value="1"/>
</dbReference>
<name>A0A7K0DS39_9NOCA</name>
<dbReference type="InterPro" id="IPR036890">
    <property type="entry name" value="HATPase_C_sf"/>
</dbReference>
<dbReference type="CDD" id="cd00075">
    <property type="entry name" value="HATPase"/>
    <property type="match status" value="1"/>
</dbReference>
<keyword evidence="3" id="KW-0597">Phosphoprotein</keyword>
<dbReference type="InterPro" id="IPR050428">
    <property type="entry name" value="TCS_sensor_his_kinase"/>
</dbReference>
<dbReference type="EMBL" id="WEGI01000009">
    <property type="protein sequence ID" value="MQY28561.1"/>
    <property type="molecule type" value="Genomic_DNA"/>
</dbReference>
<dbReference type="RefSeq" id="WP_227838087.1">
    <property type="nucleotide sequence ID" value="NZ_WEGI01000009.1"/>
</dbReference>
<accession>A0A7K0DS39</accession>
<feature type="transmembrane region" description="Helical" evidence="7">
    <location>
        <begin position="331"/>
        <end position="352"/>
    </location>
</feature>
<feature type="transmembrane region" description="Helical" evidence="7">
    <location>
        <begin position="18"/>
        <end position="41"/>
    </location>
</feature>
<proteinExistence type="predicted"/>
<organism evidence="9 10">
    <name type="scientific">Nocardia aurantia</name>
    <dbReference type="NCBI Taxonomy" id="2585199"/>
    <lineage>
        <taxon>Bacteria</taxon>
        <taxon>Bacillati</taxon>
        <taxon>Actinomycetota</taxon>
        <taxon>Actinomycetes</taxon>
        <taxon>Mycobacteriales</taxon>
        <taxon>Nocardiaceae</taxon>
        <taxon>Nocardia</taxon>
    </lineage>
</organism>
<gene>
    <name evidence="9" type="ORF">NRB56_41450</name>
</gene>
<keyword evidence="7" id="KW-0472">Membrane</keyword>
<dbReference type="Pfam" id="PF08376">
    <property type="entry name" value="NIT"/>
    <property type="match status" value="1"/>
</dbReference>
<evidence type="ECO:0000256" key="4">
    <source>
        <dbReference type="ARBA" id="ARBA00022679"/>
    </source>
</evidence>
<comment type="caution">
    <text evidence="9">The sequence shown here is derived from an EMBL/GenBank/DDBJ whole genome shotgun (WGS) entry which is preliminary data.</text>
</comment>